<dbReference type="AlphaFoldDB" id="A0A8S0WQV8"/>
<dbReference type="InterPro" id="IPR032675">
    <property type="entry name" value="LRR_dom_sf"/>
</dbReference>
<dbReference type="Gene3D" id="3.30.110.10">
    <property type="entry name" value="Translation initiation factor 3 (IF-3), C-terminal domain"/>
    <property type="match status" value="1"/>
</dbReference>
<protein>
    <recommendedName>
        <fullName evidence="1">F-box domain-containing protein</fullName>
    </recommendedName>
</protein>
<evidence type="ECO:0000313" key="3">
    <source>
        <dbReference type="Proteomes" id="UP000467700"/>
    </source>
</evidence>
<dbReference type="EMBL" id="CACVBS010000068">
    <property type="protein sequence ID" value="CAA7268527.1"/>
    <property type="molecule type" value="Genomic_DNA"/>
</dbReference>
<dbReference type="SUPFAM" id="SSF55200">
    <property type="entry name" value="Translation initiation factor IF3, C-terminal domain"/>
    <property type="match status" value="1"/>
</dbReference>
<dbReference type="OrthoDB" id="3022400at2759"/>
<proteinExistence type="predicted"/>
<gene>
    <name evidence="2" type="ORF">AAE3_LOCUS10827</name>
</gene>
<dbReference type="Gene3D" id="3.80.10.10">
    <property type="entry name" value="Ribonuclease Inhibitor"/>
    <property type="match status" value="1"/>
</dbReference>
<sequence>MSEPLEAADLNYIVTKRMRLNWSTHDADLERKIQEAKEELQGPDRVRLDIRFWTKKGVPPPPRREMMEYVQKVADMLKDVSNEWRPRAIFRRDATLFLQSTKKPSIPLPPEILIQVFSAYCTPCRHIFGKCKHPGCGRAVPALVLISVCRKWRAIARDSPVLWTTIKLSMRINGQISVLRDLLTLSKNRPISLCIRFERGVRWWEGVNPAPDALFSLIFAHSMRWKALELWFSENRRLFVGYLKSLLSRVLGQVRGRTPLLQKLSVRHLRPHSLLTILGLPELFSGGRLNGQWVTNLWGVVRWDGDLINELTVSTTHDHQLHLEMDIPDLEDDIVWVSMKSFMELLASLPIHTCTLPRLTVLTVVGGKAALLLPFLDAPSLHTLNVLSDANLSSLADFIKRSKPQLVKLCLKTGTPIDITSLFDILSTPAVDSVTTLHLQSCRASDYKAWTRIIPEMLNPAHTSKFSSNRGRTSKAILPNLQKLIYSTEAPIMYPEIIADMIKTRWNYGISGDKSQPSQGVSSGPFARLRTVHLRPAPPCKAQFHSLLRSEISQGLTVHYNLRAYFSVDENLSETASQSLH</sequence>
<reference evidence="2 3" key="1">
    <citation type="submission" date="2020-01" db="EMBL/GenBank/DDBJ databases">
        <authorList>
            <person name="Gupta K D."/>
        </authorList>
    </citation>
    <scope>NUCLEOTIDE SEQUENCE [LARGE SCALE GENOMIC DNA]</scope>
</reference>
<dbReference type="GO" id="GO:0006413">
    <property type="term" value="P:translational initiation"/>
    <property type="evidence" value="ECO:0007669"/>
    <property type="project" value="InterPro"/>
</dbReference>
<dbReference type="Proteomes" id="UP000467700">
    <property type="component" value="Unassembled WGS sequence"/>
</dbReference>
<feature type="domain" description="F-box" evidence="1">
    <location>
        <begin position="108"/>
        <end position="167"/>
    </location>
</feature>
<evidence type="ECO:0000313" key="2">
    <source>
        <dbReference type="EMBL" id="CAA7268527.1"/>
    </source>
</evidence>
<dbReference type="Gene3D" id="1.20.1280.50">
    <property type="match status" value="1"/>
</dbReference>
<organism evidence="2 3">
    <name type="scientific">Cyclocybe aegerita</name>
    <name type="common">Black poplar mushroom</name>
    <name type="synonym">Agrocybe aegerita</name>
    <dbReference type="NCBI Taxonomy" id="1973307"/>
    <lineage>
        <taxon>Eukaryota</taxon>
        <taxon>Fungi</taxon>
        <taxon>Dikarya</taxon>
        <taxon>Basidiomycota</taxon>
        <taxon>Agaricomycotina</taxon>
        <taxon>Agaricomycetes</taxon>
        <taxon>Agaricomycetidae</taxon>
        <taxon>Agaricales</taxon>
        <taxon>Agaricineae</taxon>
        <taxon>Bolbitiaceae</taxon>
        <taxon>Cyclocybe</taxon>
    </lineage>
</organism>
<name>A0A8S0WQV8_CYCAE</name>
<accession>A0A8S0WQV8</accession>
<comment type="caution">
    <text evidence="2">The sequence shown here is derived from an EMBL/GenBank/DDBJ whole genome shotgun (WGS) entry which is preliminary data.</text>
</comment>
<evidence type="ECO:0000259" key="1">
    <source>
        <dbReference type="Pfam" id="PF12937"/>
    </source>
</evidence>
<dbReference type="InterPro" id="IPR001810">
    <property type="entry name" value="F-box_dom"/>
</dbReference>
<dbReference type="Pfam" id="PF12937">
    <property type="entry name" value="F-box-like"/>
    <property type="match status" value="1"/>
</dbReference>
<dbReference type="InterPro" id="IPR036788">
    <property type="entry name" value="T_IF-3_C_sf"/>
</dbReference>
<keyword evidence="3" id="KW-1185">Reference proteome</keyword>